<evidence type="ECO:0008006" key="5">
    <source>
        <dbReference type="Google" id="ProtNLM"/>
    </source>
</evidence>
<feature type="repeat" description="PPR" evidence="2">
    <location>
        <begin position="678"/>
        <end position="712"/>
    </location>
</feature>
<protein>
    <recommendedName>
        <fullName evidence="5">Pentatricopeptide repeat protein</fullName>
    </recommendedName>
</protein>
<dbReference type="EMBL" id="JBFXLS010000007">
    <property type="protein sequence ID" value="KAL2832010.1"/>
    <property type="molecule type" value="Genomic_DNA"/>
</dbReference>
<dbReference type="Pfam" id="PF13041">
    <property type="entry name" value="PPR_2"/>
    <property type="match status" value="1"/>
</dbReference>
<name>A0ABR4IW84_9EURO</name>
<evidence type="ECO:0000313" key="3">
    <source>
        <dbReference type="EMBL" id="KAL2832010.1"/>
    </source>
</evidence>
<dbReference type="Proteomes" id="UP001610335">
    <property type="component" value="Unassembled WGS sequence"/>
</dbReference>
<sequence>MSRPHRLLLSRFRSGLPSCLPQQRLHIELYHQQRKPLKPRYFTEPALQPNITAYNEFIDDLRIPADSHDLNSEDSTSDIPATIDGFDADSSTNVFVRNDSRDSDFAWNLDDPISKVRSPSGRDRNVVHDEVGKIYYRVYLDNGRYQLRARWDIRSNTLSYDEANNRQWKAARNEIAMARLLKDEPQEHPVQLEMGEGDEALLEKLKGDAQGAFREAWGALETSEKSARWPRLSLWLLHHSPSLVPDFLRITCQYRKKPAFVLVRDCILFLTRFFPELVHQSLIMACLHPDAWPVLFLPQRGARLYVNKADRDDVYYAWHLALKKRSHMTAKTYLCFMKRFIEFGDVDIALEALKRCQSLAEPQFLLKSESVMRHCCKLLTLDSVTDDGSARNFRILPKLLKIGVRPTRDMMNVVLANAFKTGDSQVGQVILDYMKEHEMDADSYTYTALLKDAVASGDTTRLQSLLHEIQPKDELYKDPWISSKVLHSHFIYTAKRIGLDEDRQKVFYSMLAMYNQLHDITPLKELSIIPHQYTPPPGSGTSPPSVVTLYIMIATYIRCQRNFDITQRVYSRFRSLVLGGHKIIAPLAATDHTYNEFLLAFRRDPRGLRPSVLLVEDMLRAVSGERNFMKKKLKCGIKHASPSVRTWTLLLSAYVWHKQPHAADRVRAMMGKEGVKFSLVTWNILINGYANSQKVSDLAQTIKQMESEGFTIDDYTVKSLRYLRNPEQLWVSIDELDKESEEAFDQSSVLSDQEQEKEALSLVDQGLQRWKDQLKLKG</sequence>
<dbReference type="PROSITE" id="PS51375">
    <property type="entry name" value="PPR"/>
    <property type="match status" value="1"/>
</dbReference>
<comment type="caution">
    <text evidence="3">The sequence shown here is derived from an EMBL/GenBank/DDBJ whole genome shotgun (WGS) entry which is preliminary data.</text>
</comment>
<gene>
    <name evidence="3" type="ORF">BDW59DRAFT_169458</name>
</gene>
<evidence type="ECO:0000256" key="1">
    <source>
        <dbReference type="ARBA" id="ARBA00022737"/>
    </source>
</evidence>
<keyword evidence="4" id="KW-1185">Reference proteome</keyword>
<keyword evidence="1" id="KW-0677">Repeat</keyword>
<dbReference type="InterPro" id="IPR051222">
    <property type="entry name" value="PPR/CCM1_RNA-binding"/>
</dbReference>
<proteinExistence type="predicted"/>
<dbReference type="Gene3D" id="1.25.40.10">
    <property type="entry name" value="Tetratricopeptide repeat domain"/>
    <property type="match status" value="2"/>
</dbReference>
<accession>A0ABR4IW84</accession>
<reference evidence="3 4" key="1">
    <citation type="submission" date="2024-07" db="EMBL/GenBank/DDBJ databases">
        <title>Section-level genome sequencing and comparative genomics of Aspergillus sections Usti and Cavernicolus.</title>
        <authorList>
            <consortium name="Lawrence Berkeley National Laboratory"/>
            <person name="Nybo J.L."/>
            <person name="Vesth T.C."/>
            <person name="Theobald S."/>
            <person name="Frisvad J.C."/>
            <person name="Larsen T.O."/>
            <person name="Kjaerboelling I."/>
            <person name="Rothschild-Mancinelli K."/>
            <person name="Lyhne E.K."/>
            <person name="Kogle M.E."/>
            <person name="Barry K."/>
            <person name="Clum A."/>
            <person name="Na H."/>
            <person name="Ledsgaard L."/>
            <person name="Lin J."/>
            <person name="Lipzen A."/>
            <person name="Kuo A."/>
            <person name="Riley R."/>
            <person name="Mondo S."/>
            <person name="LaButti K."/>
            <person name="Haridas S."/>
            <person name="Pangalinan J."/>
            <person name="Salamov A.A."/>
            <person name="Simmons B.A."/>
            <person name="Magnuson J.K."/>
            <person name="Chen J."/>
            <person name="Drula E."/>
            <person name="Henrissat B."/>
            <person name="Wiebenga A."/>
            <person name="Lubbers R.J."/>
            <person name="Gomes A.C."/>
            <person name="Makela M.R."/>
            <person name="Stajich J."/>
            <person name="Grigoriev I.V."/>
            <person name="Mortensen U.H."/>
            <person name="De vries R.P."/>
            <person name="Baker S.E."/>
            <person name="Andersen M.R."/>
        </authorList>
    </citation>
    <scope>NUCLEOTIDE SEQUENCE [LARGE SCALE GENOMIC DNA]</scope>
    <source>
        <strain evidence="3 4">CBS 600.67</strain>
    </source>
</reference>
<evidence type="ECO:0000313" key="4">
    <source>
        <dbReference type="Proteomes" id="UP001610335"/>
    </source>
</evidence>
<dbReference type="PANTHER" id="PTHR47942">
    <property type="entry name" value="TETRATRICOPEPTIDE REPEAT (TPR)-LIKE SUPERFAMILY PROTEIN-RELATED"/>
    <property type="match status" value="1"/>
</dbReference>
<dbReference type="PANTHER" id="PTHR47942:SF63">
    <property type="entry name" value="PENTATRICOPEPTIDE REPEAT-CONTAINING PROTEIN"/>
    <property type="match status" value="1"/>
</dbReference>
<dbReference type="InterPro" id="IPR002885">
    <property type="entry name" value="PPR_rpt"/>
</dbReference>
<organism evidence="3 4">
    <name type="scientific">Aspergillus cavernicola</name>
    <dbReference type="NCBI Taxonomy" id="176166"/>
    <lineage>
        <taxon>Eukaryota</taxon>
        <taxon>Fungi</taxon>
        <taxon>Dikarya</taxon>
        <taxon>Ascomycota</taxon>
        <taxon>Pezizomycotina</taxon>
        <taxon>Eurotiomycetes</taxon>
        <taxon>Eurotiomycetidae</taxon>
        <taxon>Eurotiales</taxon>
        <taxon>Aspergillaceae</taxon>
        <taxon>Aspergillus</taxon>
        <taxon>Aspergillus subgen. Nidulantes</taxon>
    </lineage>
</organism>
<dbReference type="InterPro" id="IPR011990">
    <property type="entry name" value="TPR-like_helical_dom_sf"/>
</dbReference>
<evidence type="ECO:0000256" key="2">
    <source>
        <dbReference type="PROSITE-ProRule" id="PRU00708"/>
    </source>
</evidence>
<dbReference type="NCBIfam" id="TIGR00756">
    <property type="entry name" value="PPR"/>
    <property type="match status" value="1"/>
</dbReference>